<accession>A0A2K0UBK5</accession>
<proteinExistence type="predicted"/>
<name>A0A2K0UBK5_TRIHA</name>
<reference evidence="2 3" key="1">
    <citation type="submission" date="2017-02" db="EMBL/GenBank/DDBJ databases">
        <title>Genomes of Trichoderma spp. with biocontrol activity.</title>
        <authorList>
            <person name="Gardiner D."/>
            <person name="Kazan K."/>
            <person name="Vos C."/>
            <person name="Harvey P."/>
        </authorList>
    </citation>
    <scope>NUCLEOTIDE SEQUENCE [LARGE SCALE GENOMIC DNA]</scope>
    <source>
        <strain evidence="2 3">Tr1</strain>
    </source>
</reference>
<dbReference type="AlphaFoldDB" id="A0A2K0UBK5"/>
<dbReference type="Proteomes" id="UP000236290">
    <property type="component" value="Unassembled WGS sequence"/>
</dbReference>
<sequence>MFQPTALLLAAVALLIPSALAGEYVLASLKCSSIMSAVSLILCRGVHLANCGPNVGSPETSVIAYYPDDSQSNTEPLTQNVAFAANPERLVTWEGNSYTASFATGNTFTTHIQSGSFSFGQYAGSGNNQQRQFACFRDNNRQLWRASDAYACFSIYYCLDA</sequence>
<evidence type="ECO:0000256" key="1">
    <source>
        <dbReference type="SAM" id="SignalP"/>
    </source>
</evidence>
<keyword evidence="1" id="KW-0732">Signal</keyword>
<feature type="signal peptide" evidence="1">
    <location>
        <begin position="1"/>
        <end position="21"/>
    </location>
</feature>
<dbReference type="OrthoDB" id="291007at2759"/>
<evidence type="ECO:0000313" key="3">
    <source>
        <dbReference type="Proteomes" id="UP000236290"/>
    </source>
</evidence>
<feature type="chain" id="PRO_5014367962" description="SSCRP protein" evidence="1">
    <location>
        <begin position="22"/>
        <end position="161"/>
    </location>
</feature>
<organism evidence="2 3">
    <name type="scientific">Trichoderma harzianum</name>
    <name type="common">Hypocrea lixii</name>
    <dbReference type="NCBI Taxonomy" id="5544"/>
    <lineage>
        <taxon>Eukaryota</taxon>
        <taxon>Fungi</taxon>
        <taxon>Dikarya</taxon>
        <taxon>Ascomycota</taxon>
        <taxon>Pezizomycotina</taxon>
        <taxon>Sordariomycetes</taxon>
        <taxon>Hypocreomycetidae</taxon>
        <taxon>Hypocreales</taxon>
        <taxon>Hypocreaceae</taxon>
        <taxon>Trichoderma</taxon>
    </lineage>
</organism>
<dbReference type="EMBL" id="MTYI01000056">
    <property type="protein sequence ID" value="PNP55159.1"/>
    <property type="molecule type" value="Genomic_DNA"/>
</dbReference>
<comment type="caution">
    <text evidence="2">The sequence shown here is derived from an EMBL/GenBank/DDBJ whole genome shotgun (WGS) entry which is preliminary data.</text>
</comment>
<evidence type="ECO:0008006" key="4">
    <source>
        <dbReference type="Google" id="ProtNLM"/>
    </source>
</evidence>
<gene>
    <name evidence="2" type="ORF">THARTR1_04848</name>
</gene>
<evidence type="ECO:0000313" key="2">
    <source>
        <dbReference type="EMBL" id="PNP55159.1"/>
    </source>
</evidence>
<protein>
    <recommendedName>
        <fullName evidence="4">SSCRP protein</fullName>
    </recommendedName>
</protein>